<comment type="similarity">
    <text evidence="1">Belongs to the bacterial solute-binding protein ModA family.</text>
</comment>
<gene>
    <name evidence="6" type="ORF">BJEO58_01442</name>
</gene>
<protein>
    <submittedName>
        <fullName evidence="6">Molybdate transport system substrate-binding protein</fullName>
    </submittedName>
</protein>
<reference evidence="7" key="1">
    <citation type="submission" date="2017-03" db="EMBL/GenBank/DDBJ databases">
        <authorList>
            <person name="Monnet C."/>
        </authorList>
    </citation>
    <scope>NUCLEOTIDE SEQUENCE [LARGE SCALE GENOMIC DNA]</scope>
    <source>
        <strain evidence="7">SJ5-8</strain>
    </source>
</reference>
<keyword evidence="2 4" id="KW-0479">Metal-binding</keyword>
<dbReference type="OrthoDB" id="9785015at2"/>
<evidence type="ECO:0000256" key="2">
    <source>
        <dbReference type="ARBA" id="ARBA00022723"/>
    </source>
</evidence>
<proteinExistence type="inferred from homology"/>
<feature type="chain" id="PRO_5038566634" evidence="5">
    <location>
        <begin position="21"/>
        <end position="250"/>
    </location>
</feature>
<dbReference type="GO" id="GO:0030973">
    <property type="term" value="F:molybdate ion binding"/>
    <property type="evidence" value="ECO:0007669"/>
    <property type="project" value="TreeGrafter"/>
</dbReference>
<dbReference type="RefSeq" id="WP_101588820.1">
    <property type="nucleotide sequence ID" value="NZ_FXZM01000006.1"/>
</dbReference>
<evidence type="ECO:0000313" key="7">
    <source>
        <dbReference type="Proteomes" id="UP000234462"/>
    </source>
</evidence>
<dbReference type="EMBL" id="FXZM01000006">
    <property type="protein sequence ID" value="SMY11851.1"/>
    <property type="molecule type" value="Genomic_DNA"/>
</dbReference>
<dbReference type="PROSITE" id="PS51257">
    <property type="entry name" value="PROKAR_LIPOPROTEIN"/>
    <property type="match status" value="1"/>
</dbReference>
<feature type="binding site" evidence="4">
    <location>
        <position position="38"/>
    </location>
    <ligand>
        <name>molybdate</name>
        <dbReference type="ChEBI" id="CHEBI:36264"/>
    </ligand>
</feature>
<dbReference type="InterPro" id="IPR005950">
    <property type="entry name" value="ModA"/>
</dbReference>
<feature type="signal peptide" evidence="5">
    <location>
        <begin position="1"/>
        <end position="20"/>
    </location>
</feature>
<dbReference type="Gene3D" id="3.40.190.10">
    <property type="entry name" value="Periplasmic binding protein-like II"/>
    <property type="match status" value="2"/>
</dbReference>
<evidence type="ECO:0000313" key="6">
    <source>
        <dbReference type="EMBL" id="SMY11851.1"/>
    </source>
</evidence>
<dbReference type="InterPro" id="IPR050682">
    <property type="entry name" value="ModA/WtpA"/>
</dbReference>
<dbReference type="Pfam" id="PF13531">
    <property type="entry name" value="SBP_bac_11"/>
    <property type="match status" value="1"/>
</dbReference>
<dbReference type="AlphaFoldDB" id="A0A2H1L4M4"/>
<dbReference type="GO" id="GO:0015689">
    <property type="term" value="P:molybdate ion transport"/>
    <property type="evidence" value="ECO:0007669"/>
    <property type="project" value="InterPro"/>
</dbReference>
<keyword evidence="4" id="KW-0500">Molybdenum</keyword>
<dbReference type="PIRSF" id="PIRSF004846">
    <property type="entry name" value="ModA"/>
    <property type="match status" value="1"/>
</dbReference>
<dbReference type="PANTHER" id="PTHR30632:SF0">
    <property type="entry name" value="SULFATE-BINDING PROTEIN"/>
    <property type="match status" value="1"/>
</dbReference>
<sequence>MKKSAAAAVAATALALSACGASSGAGGSTTLTVFAAASLTDSFEDLADRFSEVRDDVDVRLSFAGSSDLVTQIREGAPADVIATANERTMQSLVDDGLVAAEPQDFVSNTLVIAVPTGNPQDIDSLEALADPHLDVVLCAPQVPCGLAARLVGQSAGVTIAPVSEEPAVTDVLGKVANGQADAGLVYRTDAAGAERVDAVEFPESDDAVNHYPIAPVADAENAGAGQEFVDFVLSDEGRAVFDAAGFGAP</sequence>
<dbReference type="SUPFAM" id="SSF53850">
    <property type="entry name" value="Periplasmic binding protein-like II"/>
    <property type="match status" value="1"/>
</dbReference>
<evidence type="ECO:0000256" key="3">
    <source>
        <dbReference type="ARBA" id="ARBA00022729"/>
    </source>
</evidence>
<feature type="binding site" evidence="4">
    <location>
        <position position="187"/>
    </location>
    <ligand>
        <name>molybdate</name>
        <dbReference type="ChEBI" id="CHEBI:36264"/>
    </ligand>
</feature>
<dbReference type="PANTHER" id="PTHR30632">
    <property type="entry name" value="MOLYBDATE-BINDING PERIPLASMIC PROTEIN"/>
    <property type="match status" value="1"/>
</dbReference>
<organism evidence="6 7">
    <name type="scientific">Brevibacterium jeotgali</name>
    <dbReference type="NCBI Taxonomy" id="1262550"/>
    <lineage>
        <taxon>Bacteria</taxon>
        <taxon>Bacillati</taxon>
        <taxon>Actinomycetota</taxon>
        <taxon>Actinomycetes</taxon>
        <taxon>Micrococcales</taxon>
        <taxon>Brevibacteriaceae</taxon>
        <taxon>Brevibacterium</taxon>
    </lineage>
</organism>
<dbReference type="NCBIfam" id="TIGR01256">
    <property type="entry name" value="modA"/>
    <property type="match status" value="1"/>
</dbReference>
<keyword evidence="7" id="KW-1185">Reference proteome</keyword>
<evidence type="ECO:0000256" key="1">
    <source>
        <dbReference type="ARBA" id="ARBA00009175"/>
    </source>
</evidence>
<evidence type="ECO:0000256" key="5">
    <source>
        <dbReference type="SAM" id="SignalP"/>
    </source>
</evidence>
<feature type="binding site" evidence="4">
    <location>
        <position position="66"/>
    </location>
    <ligand>
        <name>molybdate</name>
        <dbReference type="ChEBI" id="CHEBI:36264"/>
    </ligand>
</feature>
<feature type="binding site" evidence="4">
    <location>
        <position position="169"/>
    </location>
    <ligand>
        <name>molybdate</name>
        <dbReference type="ChEBI" id="CHEBI:36264"/>
    </ligand>
</feature>
<dbReference type="GO" id="GO:0046872">
    <property type="term" value="F:metal ion binding"/>
    <property type="evidence" value="ECO:0007669"/>
    <property type="project" value="UniProtKB-KW"/>
</dbReference>
<keyword evidence="3 5" id="KW-0732">Signal</keyword>
<evidence type="ECO:0000256" key="4">
    <source>
        <dbReference type="PIRSR" id="PIRSR004846-1"/>
    </source>
</evidence>
<accession>A0A2H1L4M4</accession>
<dbReference type="Proteomes" id="UP000234462">
    <property type="component" value="Unassembled WGS sequence"/>
</dbReference>
<name>A0A2H1L4M4_9MICO</name>